<comment type="similarity">
    <text evidence="2">Belongs to the adenylyl cyclase class-3 family.</text>
</comment>
<sequence>VSTADGRQARESRDPAAISEAPQRKSARRLLTEYGVDLALSYIIAVIDVAAILIPLRGHTSAATSVVFTQKDTAIVVALVVLGIVGVAVAGVFSLLPTVRWYAAGQEPTTAQREVAMRLAGRQTVILVAAWGVAGGVFVLLNLGGGPALLLPMALGVVLGGPAAAGTGMLLAQRTLRPIMGAATQGLEPRLAVPGVFARLVMLWFLVSALPIGVIATLVVLRTYGWLIQKSASLYVPILVVSLAALLLGLPTMILTSRSISDPIGEVVDAMAQVERGNIDTTVGAYERSQIGRLQTGFNRMVAGLAERDRLRDLFGRHVGADVAQRAIEEGASLSGDVAEAAVLFIDLVGSTQLAESRPPQEVADVLNDFFRIVVDAVDEHGGLINKFAGDAALAVFGVPLHTGEPSSAALATARTLGTQLRRLPVDFGIGVSAGRVFAGNIGAENRYEYTVIGDAVNEAARLADLAKTSDRRILCSAAAIDRADEAERGHWVQCYSTVLRGRSEATHVSAPA</sequence>
<reference evidence="11" key="1">
    <citation type="submission" date="2018-01" db="EMBL/GenBank/DDBJ databases">
        <authorList>
            <consortium name="Urmite Genomes"/>
        </authorList>
    </citation>
    <scope>NUCLEOTIDE SEQUENCE [LARGE SCALE GENOMIC DNA]</scope>
    <source>
        <strain evidence="11">AFP003</strain>
    </source>
</reference>
<feature type="transmembrane region" description="Helical" evidence="8">
    <location>
        <begin position="200"/>
        <end position="222"/>
    </location>
</feature>
<dbReference type="SUPFAM" id="SSF55073">
    <property type="entry name" value="Nucleotide cyclase"/>
    <property type="match status" value="1"/>
</dbReference>
<dbReference type="GO" id="GO:0005886">
    <property type="term" value="C:plasma membrane"/>
    <property type="evidence" value="ECO:0007669"/>
    <property type="project" value="UniProtKB-SubCell"/>
</dbReference>
<dbReference type="Proteomes" id="UP000236318">
    <property type="component" value="Unassembled WGS sequence"/>
</dbReference>
<dbReference type="GO" id="GO:0006171">
    <property type="term" value="P:cAMP biosynthetic process"/>
    <property type="evidence" value="ECO:0007669"/>
    <property type="project" value="TreeGrafter"/>
</dbReference>
<dbReference type="InterPro" id="IPR003660">
    <property type="entry name" value="HAMP_dom"/>
</dbReference>
<dbReference type="InterPro" id="IPR001054">
    <property type="entry name" value="A/G_cyclase"/>
</dbReference>
<evidence type="ECO:0000259" key="10">
    <source>
        <dbReference type="PROSITE" id="PS50885"/>
    </source>
</evidence>
<comment type="caution">
    <text evidence="11">The sequence shown here is derived from an EMBL/GenBank/DDBJ whole genome shotgun (WGS) entry which is preliminary data.</text>
</comment>
<keyword evidence="12" id="KW-1185">Reference proteome</keyword>
<feature type="non-terminal residue" evidence="11">
    <location>
        <position position="1"/>
    </location>
</feature>
<feature type="domain" description="HAMP" evidence="10">
    <location>
        <begin position="258"/>
        <end position="310"/>
    </location>
</feature>
<evidence type="ECO:0000256" key="7">
    <source>
        <dbReference type="SAM" id="MobiDB-lite"/>
    </source>
</evidence>
<dbReference type="Pfam" id="PF00211">
    <property type="entry name" value="Guanylate_cyc"/>
    <property type="match status" value="1"/>
</dbReference>
<name>A0A2K4YFT5_9MYCO</name>
<dbReference type="SMART" id="SM00044">
    <property type="entry name" value="CYCc"/>
    <property type="match status" value="1"/>
</dbReference>
<dbReference type="SUPFAM" id="SSF158472">
    <property type="entry name" value="HAMP domain-like"/>
    <property type="match status" value="1"/>
</dbReference>
<feature type="region of interest" description="Disordered" evidence="7">
    <location>
        <begin position="1"/>
        <end position="21"/>
    </location>
</feature>
<keyword evidence="3" id="KW-1003">Cell membrane</keyword>
<dbReference type="AlphaFoldDB" id="A0A2K4YFT5"/>
<dbReference type="PROSITE" id="PS50125">
    <property type="entry name" value="GUANYLATE_CYCLASE_2"/>
    <property type="match status" value="1"/>
</dbReference>
<dbReference type="InterPro" id="IPR029787">
    <property type="entry name" value="Nucleotide_cyclase"/>
</dbReference>
<dbReference type="GO" id="GO:0035556">
    <property type="term" value="P:intracellular signal transduction"/>
    <property type="evidence" value="ECO:0007669"/>
    <property type="project" value="InterPro"/>
</dbReference>
<evidence type="ECO:0000256" key="5">
    <source>
        <dbReference type="ARBA" id="ARBA00022989"/>
    </source>
</evidence>
<keyword evidence="6 8" id="KW-0472">Membrane</keyword>
<dbReference type="PANTHER" id="PTHR43081:SF17">
    <property type="entry name" value="BLL5647 PROTEIN"/>
    <property type="match status" value="1"/>
</dbReference>
<dbReference type="CDD" id="cd07302">
    <property type="entry name" value="CHD"/>
    <property type="match status" value="1"/>
</dbReference>
<keyword evidence="5 8" id="KW-1133">Transmembrane helix</keyword>
<dbReference type="Gene3D" id="6.10.340.10">
    <property type="match status" value="1"/>
</dbReference>
<dbReference type="SMART" id="SM00304">
    <property type="entry name" value="HAMP"/>
    <property type="match status" value="1"/>
</dbReference>
<proteinExistence type="inferred from homology"/>
<feature type="domain" description="Guanylate cyclase" evidence="9">
    <location>
        <begin position="342"/>
        <end position="464"/>
    </location>
</feature>
<accession>A0A2K4YFT5</accession>
<evidence type="ECO:0000313" key="11">
    <source>
        <dbReference type="EMBL" id="SOX55641.1"/>
    </source>
</evidence>
<dbReference type="PROSITE" id="PS50885">
    <property type="entry name" value="HAMP"/>
    <property type="match status" value="1"/>
</dbReference>
<dbReference type="GO" id="GO:0004016">
    <property type="term" value="F:adenylate cyclase activity"/>
    <property type="evidence" value="ECO:0007669"/>
    <property type="project" value="UniProtKB-ARBA"/>
</dbReference>
<evidence type="ECO:0000313" key="12">
    <source>
        <dbReference type="Proteomes" id="UP000236318"/>
    </source>
</evidence>
<feature type="transmembrane region" description="Helical" evidence="8">
    <location>
        <begin position="74"/>
        <end position="103"/>
    </location>
</feature>
<feature type="transmembrane region" description="Helical" evidence="8">
    <location>
        <begin position="34"/>
        <end position="54"/>
    </location>
</feature>
<keyword evidence="4 8" id="KW-0812">Transmembrane</keyword>
<evidence type="ECO:0000256" key="2">
    <source>
        <dbReference type="ARBA" id="ARBA00005381"/>
    </source>
</evidence>
<evidence type="ECO:0000256" key="3">
    <source>
        <dbReference type="ARBA" id="ARBA00022475"/>
    </source>
</evidence>
<evidence type="ECO:0000256" key="6">
    <source>
        <dbReference type="ARBA" id="ARBA00023136"/>
    </source>
</evidence>
<dbReference type="EMBL" id="FXEG02000005">
    <property type="protein sequence ID" value="SOX55641.1"/>
    <property type="molecule type" value="Genomic_DNA"/>
</dbReference>
<feature type="transmembrane region" description="Helical" evidence="8">
    <location>
        <begin position="234"/>
        <end position="255"/>
    </location>
</feature>
<evidence type="ECO:0000256" key="1">
    <source>
        <dbReference type="ARBA" id="ARBA00004651"/>
    </source>
</evidence>
<dbReference type="CDD" id="cd06225">
    <property type="entry name" value="HAMP"/>
    <property type="match status" value="1"/>
</dbReference>
<dbReference type="Gene3D" id="3.30.70.1230">
    <property type="entry name" value="Nucleotide cyclase"/>
    <property type="match status" value="1"/>
</dbReference>
<protein>
    <submittedName>
        <fullName evidence="11">Adenylate/guanylate cyclase domain-containing protein</fullName>
    </submittedName>
</protein>
<dbReference type="Pfam" id="PF00672">
    <property type="entry name" value="HAMP"/>
    <property type="match status" value="1"/>
</dbReference>
<dbReference type="PANTHER" id="PTHR43081">
    <property type="entry name" value="ADENYLATE CYCLASE, TERMINAL-DIFFERENTIATION SPECIFIC-RELATED"/>
    <property type="match status" value="1"/>
</dbReference>
<evidence type="ECO:0000256" key="4">
    <source>
        <dbReference type="ARBA" id="ARBA00022692"/>
    </source>
</evidence>
<dbReference type="InterPro" id="IPR050697">
    <property type="entry name" value="Adenylyl/Guanylyl_Cyclase_3/4"/>
</dbReference>
<evidence type="ECO:0000256" key="8">
    <source>
        <dbReference type="SAM" id="Phobius"/>
    </source>
</evidence>
<feature type="transmembrane region" description="Helical" evidence="8">
    <location>
        <begin position="124"/>
        <end position="143"/>
    </location>
</feature>
<gene>
    <name evidence="11" type="ORF">MAAFP003_4333</name>
</gene>
<comment type="subcellular location">
    <subcellularLocation>
        <location evidence="1">Cell membrane</location>
        <topology evidence="1">Multi-pass membrane protein</topology>
    </subcellularLocation>
</comment>
<evidence type="ECO:0000259" key="9">
    <source>
        <dbReference type="PROSITE" id="PS50125"/>
    </source>
</evidence>
<organism evidence="11 12">
    <name type="scientific">Mycobacterium ahvazicum</name>
    <dbReference type="NCBI Taxonomy" id="1964395"/>
    <lineage>
        <taxon>Bacteria</taxon>
        <taxon>Bacillati</taxon>
        <taxon>Actinomycetota</taxon>
        <taxon>Actinomycetes</taxon>
        <taxon>Mycobacteriales</taxon>
        <taxon>Mycobacteriaceae</taxon>
        <taxon>Mycobacterium</taxon>
        <taxon>Mycobacterium simiae complex</taxon>
    </lineage>
</organism>